<proteinExistence type="predicted"/>
<sequence length="120" mass="13647">MSNLCIECGIKIRWFDAGKQQLSMYCSRTCLNASRLSQTTSNLCIKCQTKNKWFDHDTQQFSNYCSTTCRDSDCPKIAYQGQPMCRICRAPAFYDGQKFSPGCGNRHAQEAMARGFMTPI</sequence>
<accession>A0A2K9V733</accession>
<organism evidence="1">
    <name type="scientific">Bandra megavirus</name>
    <dbReference type="NCBI Taxonomy" id="2071566"/>
    <lineage>
        <taxon>Viruses</taxon>
        <taxon>Varidnaviria</taxon>
        <taxon>Bamfordvirae</taxon>
        <taxon>Nucleocytoviricota</taxon>
        <taxon>Megaviricetes</taxon>
        <taxon>Imitervirales</taxon>
        <taxon>Mimiviridae</taxon>
        <taxon>Megamimivirinae</taxon>
        <taxon>Megavirus</taxon>
    </lineage>
</organism>
<reference evidence="1" key="1">
    <citation type="submission" date="2018-01" db="EMBL/GenBank/DDBJ databases">
        <title>Draft genome sequence of Bandra megavirus.</title>
        <authorList>
            <person name="Chatterjee A."/>
            <person name="Yadav R."/>
            <person name="Kondabagil K."/>
        </authorList>
    </citation>
    <scope>NUCLEOTIDE SEQUENCE</scope>
    <source>
        <strain evidence="1">KK-1</strain>
    </source>
</reference>
<dbReference type="EMBL" id="MG779298">
    <property type="protein sequence ID" value="AUV58022.1"/>
    <property type="molecule type" value="Genomic_DNA"/>
</dbReference>
<name>A0A2K9V733_9VIRU</name>
<evidence type="ECO:0000313" key="1">
    <source>
        <dbReference type="EMBL" id="AUV58022.1"/>
    </source>
</evidence>
<protein>
    <submittedName>
        <fullName evidence="1">Uncharacterized protein</fullName>
    </submittedName>
</protein>